<dbReference type="HAMAP" id="MF_01925">
    <property type="entry name" value="P5C_reductase"/>
    <property type="match status" value="1"/>
</dbReference>
<evidence type="ECO:0000256" key="4">
    <source>
        <dbReference type="HAMAP-Rule" id="MF_01925"/>
    </source>
</evidence>
<dbReference type="InterPro" id="IPR036291">
    <property type="entry name" value="NAD(P)-bd_dom_sf"/>
</dbReference>
<dbReference type="Gene3D" id="3.40.50.720">
    <property type="entry name" value="NAD(P)-binding Rossmann-like Domain"/>
    <property type="match status" value="1"/>
</dbReference>
<sequence length="269" mass="28371">MSGTDVIGIIGGGGWLGRALGRAMLRQTFVDPRALVVSSRSGHCSGYEEWPQVRMFRDNRALAAQADVVVLSVRPEDFDAIDIQAPGKLVISLMAGVPANLISQRTKSRRVVRAMPNAAAEIGRSYTPWFSLVEASAKERTFVQSMFETCGQADEVPQESDIDYMTGLTGSGPALPALVSQAMINHAIARGLAPSVARRAVKSVVAGASQLLAADDVDIPSVIDTFLAYDGTTAAALAAMQRSGLEPAIHAGLEAAEARAMSMSAERNG</sequence>
<dbReference type="AlphaFoldDB" id="A0AAE3U0Y8"/>
<proteinExistence type="inferred from homology"/>
<evidence type="ECO:0000256" key="5">
    <source>
        <dbReference type="PIRSR" id="PIRSR000193-1"/>
    </source>
</evidence>
<dbReference type="InterPro" id="IPR029036">
    <property type="entry name" value="P5CR_dimer"/>
</dbReference>
<evidence type="ECO:0000256" key="2">
    <source>
        <dbReference type="ARBA" id="ARBA00022857"/>
    </source>
</evidence>
<keyword evidence="4" id="KW-0963">Cytoplasm</keyword>
<feature type="binding site" evidence="5">
    <location>
        <position position="59"/>
    </location>
    <ligand>
        <name>NADPH</name>
        <dbReference type="ChEBI" id="CHEBI:57783"/>
    </ligand>
</feature>
<dbReference type="SUPFAM" id="SSF51735">
    <property type="entry name" value="NAD(P)-binding Rossmann-fold domains"/>
    <property type="match status" value="1"/>
</dbReference>
<dbReference type="Gene3D" id="1.10.3730.10">
    <property type="entry name" value="ProC C-terminal domain-like"/>
    <property type="match status" value="1"/>
</dbReference>
<evidence type="ECO:0000313" key="8">
    <source>
        <dbReference type="EMBL" id="MDI7921821.1"/>
    </source>
</evidence>
<dbReference type="PIRSF" id="PIRSF000193">
    <property type="entry name" value="Pyrrol-5-carb_rd"/>
    <property type="match status" value="1"/>
</dbReference>
<keyword evidence="4" id="KW-0028">Amino-acid biosynthesis</keyword>
<comment type="subcellular location">
    <subcellularLocation>
        <location evidence="4">Cytoplasm</location>
    </subcellularLocation>
</comment>
<evidence type="ECO:0000256" key="1">
    <source>
        <dbReference type="ARBA" id="ARBA00005525"/>
    </source>
</evidence>
<dbReference type="Pfam" id="PF03807">
    <property type="entry name" value="F420_oxidored"/>
    <property type="match status" value="1"/>
</dbReference>
<feature type="binding site" evidence="5">
    <location>
        <position position="39"/>
    </location>
    <ligand>
        <name>NADP(+)</name>
        <dbReference type="ChEBI" id="CHEBI:58349"/>
    </ligand>
</feature>
<dbReference type="SUPFAM" id="SSF48179">
    <property type="entry name" value="6-phosphogluconate dehydrogenase C-terminal domain-like"/>
    <property type="match status" value="1"/>
</dbReference>
<gene>
    <name evidence="4" type="primary">proC</name>
    <name evidence="8" type="ORF">MRS75_06940</name>
</gene>
<dbReference type="EC" id="1.5.1.2" evidence="4"/>
<dbReference type="PANTHER" id="PTHR11645">
    <property type="entry name" value="PYRROLINE-5-CARBOXYLATE REDUCTASE"/>
    <property type="match status" value="1"/>
</dbReference>
<comment type="catalytic activity">
    <reaction evidence="4">
        <text>L-proline + NADP(+) = (S)-1-pyrroline-5-carboxylate + NADPH + 2 H(+)</text>
        <dbReference type="Rhea" id="RHEA:14109"/>
        <dbReference type="ChEBI" id="CHEBI:15378"/>
        <dbReference type="ChEBI" id="CHEBI:17388"/>
        <dbReference type="ChEBI" id="CHEBI:57783"/>
        <dbReference type="ChEBI" id="CHEBI:58349"/>
        <dbReference type="ChEBI" id="CHEBI:60039"/>
        <dbReference type="EC" id="1.5.1.2"/>
    </reaction>
</comment>
<keyword evidence="2 4" id="KW-0521">NADP</keyword>
<evidence type="ECO:0000313" key="9">
    <source>
        <dbReference type="Proteomes" id="UP001161580"/>
    </source>
</evidence>
<dbReference type="Proteomes" id="UP001161580">
    <property type="component" value="Unassembled WGS sequence"/>
</dbReference>
<dbReference type="GO" id="GO:0004735">
    <property type="term" value="F:pyrroline-5-carboxylate reductase activity"/>
    <property type="evidence" value="ECO:0007669"/>
    <property type="project" value="UniProtKB-UniRule"/>
</dbReference>
<reference evidence="8" key="1">
    <citation type="submission" date="2022-03" db="EMBL/GenBank/DDBJ databases">
        <title>Fererhizobium litorale gen. nov., sp. nov., isolated from sandy sediments of the Sea of Japan seashore.</title>
        <authorList>
            <person name="Romanenko L."/>
            <person name="Kurilenko V."/>
            <person name="Otstavnykh N."/>
            <person name="Svetashev V."/>
            <person name="Tekutyeva L."/>
            <person name="Isaeva M."/>
            <person name="Mikhailov V."/>
        </authorList>
    </citation>
    <scope>NUCLEOTIDE SEQUENCE</scope>
    <source>
        <strain evidence="8">KMM 9576</strain>
    </source>
</reference>
<feature type="domain" description="Pyrroline-5-carboxylate reductase catalytic N-terminal" evidence="6">
    <location>
        <begin position="7"/>
        <end position="96"/>
    </location>
</feature>
<comment type="caution">
    <text evidence="8">The sequence shown here is derived from an EMBL/GenBank/DDBJ whole genome shotgun (WGS) entry which is preliminary data.</text>
</comment>
<accession>A0AAE3U0Y8</accession>
<comment type="similarity">
    <text evidence="1 4">Belongs to the pyrroline-5-carboxylate reductase family.</text>
</comment>
<dbReference type="RefSeq" id="WP_311786153.1">
    <property type="nucleotide sequence ID" value="NZ_JALDYY010000003.1"/>
</dbReference>
<organism evidence="8 9">
    <name type="scientific">Ferirhizobium litorale</name>
    <dbReference type="NCBI Taxonomy" id="2927786"/>
    <lineage>
        <taxon>Bacteria</taxon>
        <taxon>Pseudomonadati</taxon>
        <taxon>Pseudomonadota</taxon>
        <taxon>Alphaproteobacteria</taxon>
        <taxon>Hyphomicrobiales</taxon>
        <taxon>Rhizobiaceae</taxon>
        <taxon>Ferirhizobium</taxon>
    </lineage>
</organism>
<comment type="catalytic activity">
    <reaction evidence="4">
        <text>L-proline + NAD(+) = (S)-1-pyrroline-5-carboxylate + NADH + 2 H(+)</text>
        <dbReference type="Rhea" id="RHEA:14105"/>
        <dbReference type="ChEBI" id="CHEBI:15378"/>
        <dbReference type="ChEBI" id="CHEBI:17388"/>
        <dbReference type="ChEBI" id="CHEBI:57540"/>
        <dbReference type="ChEBI" id="CHEBI:57945"/>
        <dbReference type="ChEBI" id="CHEBI:60039"/>
        <dbReference type="EC" id="1.5.1.2"/>
    </reaction>
</comment>
<keyword evidence="9" id="KW-1185">Reference proteome</keyword>
<feature type="binding site" evidence="5">
    <location>
        <begin position="10"/>
        <end position="16"/>
    </location>
    <ligand>
        <name>NADP(+)</name>
        <dbReference type="ChEBI" id="CHEBI:58349"/>
    </ligand>
</feature>
<keyword evidence="3 4" id="KW-0560">Oxidoreductase</keyword>
<dbReference type="GO" id="GO:0055129">
    <property type="term" value="P:L-proline biosynthetic process"/>
    <property type="evidence" value="ECO:0007669"/>
    <property type="project" value="UniProtKB-UniRule"/>
</dbReference>
<dbReference type="Pfam" id="PF14748">
    <property type="entry name" value="P5CR_dimer"/>
    <property type="match status" value="1"/>
</dbReference>
<comment type="function">
    <text evidence="4">Catalyzes the reduction of 1-pyrroline-5-carboxylate (PCA) to L-proline.</text>
</comment>
<evidence type="ECO:0000259" key="6">
    <source>
        <dbReference type="Pfam" id="PF03807"/>
    </source>
</evidence>
<dbReference type="PANTHER" id="PTHR11645:SF0">
    <property type="entry name" value="PYRROLINE-5-CARBOXYLATE REDUCTASE 3"/>
    <property type="match status" value="1"/>
</dbReference>
<dbReference type="EMBL" id="JALDYZ010000003">
    <property type="protein sequence ID" value="MDI7921821.1"/>
    <property type="molecule type" value="Genomic_DNA"/>
</dbReference>
<dbReference type="InterPro" id="IPR000304">
    <property type="entry name" value="Pyrroline-COOH_reductase"/>
</dbReference>
<feature type="domain" description="Pyrroline-5-carboxylate reductase dimerisation" evidence="7">
    <location>
        <begin position="159"/>
        <end position="262"/>
    </location>
</feature>
<dbReference type="GO" id="GO:0005737">
    <property type="term" value="C:cytoplasm"/>
    <property type="evidence" value="ECO:0007669"/>
    <property type="project" value="UniProtKB-SubCell"/>
</dbReference>
<keyword evidence="4" id="KW-0641">Proline biosynthesis</keyword>
<dbReference type="InterPro" id="IPR008927">
    <property type="entry name" value="6-PGluconate_DH-like_C_sf"/>
</dbReference>
<comment type="pathway">
    <text evidence="4">Amino-acid biosynthesis; L-proline biosynthesis; L-proline from L-glutamate 5-semialdehyde: step 1/1.</text>
</comment>
<evidence type="ECO:0000259" key="7">
    <source>
        <dbReference type="Pfam" id="PF14748"/>
    </source>
</evidence>
<evidence type="ECO:0000256" key="3">
    <source>
        <dbReference type="ARBA" id="ARBA00023002"/>
    </source>
</evidence>
<dbReference type="InterPro" id="IPR028939">
    <property type="entry name" value="P5C_Rdtase_cat_N"/>
</dbReference>
<name>A0AAE3U0Y8_9HYPH</name>
<protein>
    <recommendedName>
        <fullName evidence="4">Pyrroline-5-carboxylate reductase</fullName>
        <shortName evidence="4">P5C reductase</shortName>
        <shortName evidence="4">P5CR</shortName>
        <ecNumber evidence="4">1.5.1.2</ecNumber>
    </recommendedName>
    <alternativeName>
        <fullName evidence="4">PCA reductase</fullName>
    </alternativeName>
</protein>